<organism evidence="2 3">
    <name type="scientific">Salipaludibacillus agaradhaerens</name>
    <name type="common">Bacillus agaradhaerens</name>
    <dbReference type="NCBI Taxonomy" id="76935"/>
    <lineage>
        <taxon>Bacteria</taxon>
        <taxon>Bacillati</taxon>
        <taxon>Bacillota</taxon>
        <taxon>Bacilli</taxon>
        <taxon>Bacillales</taxon>
        <taxon>Bacillaceae</taxon>
    </lineage>
</organism>
<dbReference type="InterPro" id="IPR034660">
    <property type="entry name" value="DinB/YfiT-like"/>
</dbReference>
<dbReference type="Pfam" id="PF12867">
    <property type="entry name" value="DinB_2"/>
    <property type="match status" value="1"/>
</dbReference>
<dbReference type="Proteomes" id="UP001057753">
    <property type="component" value="Unassembled WGS sequence"/>
</dbReference>
<accession>A0A9Q4G070</accession>
<dbReference type="InterPro" id="IPR024775">
    <property type="entry name" value="DinB-like"/>
</dbReference>
<dbReference type="RefSeq" id="WP_257821895.1">
    <property type="nucleotide sequence ID" value="NZ_JABXYM010000001.1"/>
</dbReference>
<protein>
    <submittedName>
        <fullName evidence="2">DinB family protein</fullName>
    </submittedName>
</protein>
<dbReference type="Gene3D" id="1.20.120.450">
    <property type="entry name" value="dinb family like domain"/>
    <property type="match status" value="1"/>
</dbReference>
<evidence type="ECO:0000313" key="3">
    <source>
        <dbReference type="Proteomes" id="UP001057753"/>
    </source>
</evidence>
<gene>
    <name evidence="2" type="ORF">HXA33_13210</name>
</gene>
<proteinExistence type="predicted"/>
<dbReference type="EMBL" id="JABXYM010000001">
    <property type="protein sequence ID" value="MCR6097504.1"/>
    <property type="molecule type" value="Genomic_DNA"/>
</dbReference>
<dbReference type="SUPFAM" id="SSF109854">
    <property type="entry name" value="DinB/YfiT-like putative metalloenzymes"/>
    <property type="match status" value="1"/>
</dbReference>
<dbReference type="AlphaFoldDB" id="A0A9Q4G070"/>
<evidence type="ECO:0000313" key="2">
    <source>
        <dbReference type="EMBL" id="MCR6097504.1"/>
    </source>
</evidence>
<keyword evidence="3" id="KW-1185">Reference proteome</keyword>
<sequence>MSQPYDSLIEQLLANANDRSWYLSFQEAVEGLTEKEAFWKPSSHCHSIAEIVQHLIFWNDTWQKRYVNKDVTTVPSLENNKDTFHVRAEYHFNELKEQLLISLLRWPSLLSQKQLMEKVERFPVHAEWWSLIGNMSSHNAYHIGQIVYIRKLQRST</sequence>
<name>A0A9Q4G070_SALAG</name>
<comment type="caution">
    <text evidence="2">The sequence shown here is derived from an EMBL/GenBank/DDBJ whole genome shotgun (WGS) entry which is preliminary data.</text>
</comment>
<reference evidence="2" key="1">
    <citation type="submission" date="2020-06" db="EMBL/GenBank/DDBJ databases">
        <title>Insight into the genomes of haloalkaliphilic bacilli from Kenyan soda lakes.</title>
        <authorList>
            <person name="Mwirichia R."/>
            <person name="Villamizar G.C."/>
            <person name="Poehlein A."/>
            <person name="Mugweru J."/>
            <person name="Kipnyargis A."/>
            <person name="Kiplimo D."/>
            <person name="Orwa P."/>
            <person name="Daniel R."/>
        </authorList>
    </citation>
    <scope>NUCLEOTIDE SEQUENCE</scope>
    <source>
        <strain evidence="2">B1096_S55</strain>
    </source>
</reference>
<feature type="domain" description="DinB-like" evidence="1">
    <location>
        <begin position="25"/>
        <end position="146"/>
    </location>
</feature>
<evidence type="ECO:0000259" key="1">
    <source>
        <dbReference type="Pfam" id="PF12867"/>
    </source>
</evidence>